<feature type="region of interest" description="Disordered" evidence="8">
    <location>
        <begin position="13"/>
        <end position="61"/>
    </location>
</feature>
<comment type="caution">
    <text evidence="10">The sequence shown here is derived from an EMBL/GenBank/DDBJ whole genome shotgun (WGS) entry which is preliminary data.</text>
</comment>
<evidence type="ECO:0000313" key="10">
    <source>
        <dbReference type="EMBL" id="GCC38422.1"/>
    </source>
</evidence>
<feature type="region of interest" description="Disordered" evidence="8">
    <location>
        <begin position="403"/>
        <end position="433"/>
    </location>
</feature>
<evidence type="ECO:0000256" key="4">
    <source>
        <dbReference type="ARBA" id="ARBA00022692"/>
    </source>
</evidence>
<proteinExistence type="predicted"/>
<dbReference type="STRING" id="137246.A0A401T735"/>
<evidence type="ECO:0008006" key="12">
    <source>
        <dbReference type="Google" id="ProtNLM"/>
    </source>
</evidence>
<dbReference type="OrthoDB" id="10062605at2759"/>
<dbReference type="EMBL" id="BEZZ01001178">
    <property type="protein sequence ID" value="GCC38422.1"/>
    <property type="molecule type" value="Genomic_DNA"/>
</dbReference>
<feature type="compositionally biased region" description="Polar residues" evidence="8">
    <location>
        <begin position="312"/>
        <end position="337"/>
    </location>
</feature>
<feature type="region of interest" description="Disordered" evidence="8">
    <location>
        <begin position="305"/>
        <end position="337"/>
    </location>
</feature>
<feature type="compositionally biased region" description="Acidic residues" evidence="8">
    <location>
        <begin position="413"/>
        <end position="424"/>
    </location>
</feature>
<protein>
    <recommendedName>
        <fullName evidence="12">Lymphoid-restricted membrane protein</fullName>
    </recommendedName>
</protein>
<evidence type="ECO:0000256" key="6">
    <source>
        <dbReference type="ARBA" id="ARBA00023054"/>
    </source>
</evidence>
<keyword evidence="4 9" id="KW-0812">Transmembrane</keyword>
<keyword evidence="5 9" id="KW-1133">Transmembrane helix</keyword>
<dbReference type="AlphaFoldDB" id="A0A401T735"/>
<feature type="transmembrane region" description="Helical" evidence="9">
    <location>
        <begin position="454"/>
        <end position="476"/>
    </location>
</feature>
<keyword evidence="6" id="KW-0175">Coiled coil</keyword>
<dbReference type="InterPro" id="IPR008677">
    <property type="entry name" value="MRVI1"/>
</dbReference>
<evidence type="ECO:0000256" key="3">
    <source>
        <dbReference type="ARBA" id="ARBA00022490"/>
    </source>
</evidence>
<gene>
    <name evidence="10" type="ORF">chiPu_0016936</name>
</gene>
<feature type="region of interest" description="Disordered" evidence="8">
    <location>
        <begin position="359"/>
        <end position="387"/>
    </location>
</feature>
<evidence type="ECO:0000256" key="5">
    <source>
        <dbReference type="ARBA" id="ARBA00022989"/>
    </source>
</evidence>
<dbReference type="GO" id="GO:0016020">
    <property type="term" value="C:membrane"/>
    <property type="evidence" value="ECO:0007669"/>
    <property type="project" value="UniProtKB-SubCell"/>
</dbReference>
<sequence>MINQLAERIVKEDELSAKAESDITAEHYNEQYDSREPSKEQIGYSDESGEDSTPEEPLNNSMDEISILKRLGIQREFYTEKEVESAFVHLSLAFKSDMFTLKQRLEVEERAQDVAEENIQKELEGCRVILQKLKAACSDRQRRETLKQLEYNLQVVEASITRVTNNSEILGAVHQEARISRGVQVMMEHVANLKSLHAKEHAELQEMKKIIQQSSRNRQFGDMRDDADFQTKHQMMRAMHQSTARRRVSIAVIPKQLMRQCVDKLGLSISGVLACRTGHDAEIFHNTDSNTVDSEECKMDYSSTKISRHNVPPQNSRQQQPHENSFGNHGQRLASESAQSMLPCQRCEIESADSMIYGSQSKQKLKEKANGKFSRSGEAPTSVSNTSQCPCLRQNQEQKVCGPTQNVTVNGEPETESESEDEYTSDTTSDTSSMFEQQSRSSGMFCFLDSYQKILTSVVLTLIVAFLLQPTSFWFWP</sequence>
<name>A0A401T735_CHIPU</name>
<reference evidence="10 11" key="1">
    <citation type="journal article" date="2018" name="Nat. Ecol. Evol.">
        <title>Shark genomes provide insights into elasmobranch evolution and the origin of vertebrates.</title>
        <authorList>
            <person name="Hara Y"/>
            <person name="Yamaguchi K"/>
            <person name="Onimaru K"/>
            <person name="Kadota M"/>
            <person name="Koyanagi M"/>
            <person name="Keeley SD"/>
            <person name="Tatsumi K"/>
            <person name="Tanaka K"/>
            <person name="Motone F"/>
            <person name="Kageyama Y"/>
            <person name="Nozu R"/>
            <person name="Adachi N"/>
            <person name="Nishimura O"/>
            <person name="Nakagawa R"/>
            <person name="Tanegashima C"/>
            <person name="Kiyatake I"/>
            <person name="Matsumoto R"/>
            <person name="Murakumo K"/>
            <person name="Nishida K"/>
            <person name="Terakita A"/>
            <person name="Kuratani S"/>
            <person name="Sato K"/>
            <person name="Hyodo S Kuraku.S."/>
        </authorList>
    </citation>
    <scope>NUCLEOTIDE SEQUENCE [LARGE SCALE GENOMIC DNA]</scope>
</reference>
<organism evidence="10 11">
    <name type="scientific">Chiloscyllium punctatum</name>
    <name type="common">Brownbanded bambooshark</name>
    <name type="synonym">Hemiscyllium punctatum</name>
    <dbReference type="NCBI Taxonomy" id="137246"/>
    <lineage>
        <taxon>Eukaryota</taxon>
        <taxon>Metazoa</taxon>
        <taxon>Chordata</taxon>
        <taxon>Craniata</taxon>
        <taxon>Vertebrata</taxon>
        <taxon>Chondrichthyes</taxon>
        <taxon>Elasmobranchii</taxon>
        <taxon>Galeomorphii</taxon>
        <taxon>Galeoidea</taxon>
        <taxon>Orectolobiformes</taxon>
        <taxon>Hemiscylliidae</taxon>
        <taxon>Chiloscyllium</taxon>
    </lineage>
</organism>
<comment type="subcellular location">
    <subcellularLocation>
        <location evidence="2">Cytoplasm</location>
    </subcellularLocation>
    <subcellularLocation>
        <location evidence="1">Membrane</location>
        <topology evidence="1">Single-pass membrane protein</topology>
    </subcellularLocation>
</comment>
<evidence type="ECO:0000256" key="1">
    <source>
        <dbReference type="ARBA" id="ARBA00004167"/>
    </source>
</evidence>
<evidence type="ECO:0000256" key="7">
    <source>
        <dbReference type="ARBA" id="ARBA00023136"/>
    </source>
</evidence>
<evidence type="ECO:0000313" key="11">
    <source>
        <dbReference type="Proteomes" id="UP000287033"/>
    </source>
</evidence>
<keyword evidence="7 9" id="KW-0472">Membrane</keyword>
<keyword evidence="3" id="KW-0963">Cytoplasm</keyword>
<evidence type="ECO:0000256" key="9">
    <source>
        <dbReference type="SAM" id="Phobius"/>
    </source>
</evidence>
<keyword evidence="11" id="KW-1185">Reference proteome</keyword>
<dbReference type="GO" id="GO:0005737">
    <property type="term" value="C:cytoplasm"/>
    <property type="evidence" value="ECO:0007669"/>
    <property type="project" value="UniProtKB-SubCell"/>
</dbReference>
<dbReference type="PANTHER" id="PTHR15352">
    <property type="entry name" value="LYMPHOID-RESTRICTED MEMBRANE PROTEIN, JAW1"/>
    <property type="match status" value="1"/>
</dbReference>
<feature type="compositionally biased region" description="Basic and acidic residues" evidence="8">
    <location>
        <begin position="13"/>
        <end position="39"/>
    </location>
</feature>
<accession>A0A401T735</accession>
<dbReference type="Pfam" id="PF05781">
    <property type="entry name" value="MRVI1"/>
    <property type="match status" value="1"/>
</dbReference>
<evidence type="ECO:0000256" key="2">
    <source>
        <dbReference type="ARBA" id="ARBA00004496"/>
    </source>
</evidence>
<dbReference type="PANTHER" id="PTHR15352:SF1">
    <property type="entry name" value="KASH5-LIKE COILED-COIL DOMAIN-CONTAINING PROTEIN"/>
    <property type="match status" value="1"/>
</dbReference>
<evidence type="ECO:0000256" key="8">
    <source>
        <dbReference type="SAM" id="MobiDB-lite"/>
    </source>
</evidence>
<dbReference type="Proteomes" id="UP000287033">
    <property type="component" value="Unassembled WGS sequence"/>
</dbReference>